<dbReference type="NCBIfam" id="NF003356">
    <property type="entry name" value="PRK04405.1"/>
    <property type="match status" value="1"/>
</dbReference>
<keyword evidence="8 11" id="KW-0564">Palmitate</keyword>
<dbReference type="SUPFAM" id="SSF54534">
    <property type="entry name" value="FKBP-like"/>
    <property type="match status" value="1"/>
</dbReference>
<sequence>MIDHNKKIDIGCVMMKKWIVGVTTAAMALLLAGCGSSTVASMKGEKITQSEYYSKMKKSSAGQQVLQQMIVEKALDQQYGKQVSDKTVNKRYNAMKKQYGSSFASTLSTNGYTESSFKEQIKTSLLSEKALKDLKKPTTKQLKAQYKKYQPKVTVQHILVKNQATADKIVKEFQGEKNTTANFSALAKKNSIDTGTKNNGGKLSAFDNTDTQLDSTFKAAVFKLTKNGQFTTTPVKTEYGYSIIRMINNPGKGSFSSKKVQSALKSQIYTKWESDSTVMNKVIAKVLKKANVTIKDDDLKNVLSTYLNGSSSSSATTAN</sequence>
<dbReference type="InterPro" id="IPR023058">
    <property type="entry name" value="PPIase_PpiC_CS"/>
</dbReference>
<evidence type="ECO:0000313" key="14">
    <source>
        <dbReference type="Proteomes" id="UP000051789"/>
    </source>
</evidence>
<dbReference type="GO" id="GO:0005886">
    <property type="term" value="C:plasma membrane"/>
    <property type="evidence" value="ECO:0007669"/>
    <property type="project" value="UniProtKB-SubCell"/>
</dbReference>
<dbReference type="PROSITE" id="PS01096">
    <property type="entry name" value="PPIC_PPIASE_1"/>
    <property type="match status" value="1"/>
</dbReference>
<comment type="caution">
    <text evidence="13">The sequence shown here is derived from an EMBL/GenBank/DDBJ whole genome shotgun (WGS) entry which is preliminary data.</text>
</comment>
<dbReference type="InterPro" id="IPR000297">
    <property type="entry name" value="PPIase_PpiC"/>
</dbReference>
<evidence type="ECO:0000313" key="13">
    <source>
        <dbReference type="EMBL" id="KRM87967.1"/>
    </source>
</evidence>
<dbReference type="Proteomes" id="UP000051789">
    <property type="component" value="Unassembled WGS sequence"/>
</dbReference>
<accession>A0A0R2C7W0</accession>
<evidence type="ECO:0000256" key="2">
    <source>
        <dbReference type="ARBA" id="ARBA00004193"/>
    </source>
</evidence>
<protein>
    <recommendedName>
        <fullName evidence="11">Foldase protein PrsA</fullName>
        <ecNumber evidence="11">5.2.1.8</ecNumber>
    </recommendedName>
</protein>
<proteinExistence type="inferred from homology"/>
<evidence type="ECO:0000256" key="3">
    <source>
        <dbReference type="ARBA" id="ARBA00006071"/>
    </source>
</evidence>
<evidence type="ECO:0000256" key="8">
    <source>
        <dbReference type="ARBA" id="ARBA00023139"/>
    </source>
</evidence>
<dbReference type="PATRIC" id="fig|1423810.4.peg.252"/>
<dbReference type="PANTHER" id="PTHR47245:SF1">
    <property type="entry name" value="FOLDASE PROTEIN PRSA"/>
    <property type="match status" value="1"/>
</dbReference>
<evidence type="ECO:0000256" key="1">
    <source>
        <dbReference type="ARBA" id="ARBA00000971"/>
    </source>
</evidence>
<keyword evidence="6 11" id="KW-0697">Rotamase</keyword>
<name>A0A0R2C7W0_9LACO</name>
<keyword evidence="7 11" id="KW-0472">Membrane</keyword>
<comment type="function">
    <text evidence="11">Plays a major role in protein secretion by helping the post-translocational extracellular folding of several secreted proteins.</text>
</comment>
<keyword evidence="14" id="KW-1185">Reference proteome</keyword>
<dbReference type="Gene3D" id="1.10.4030.10">
    <property type="entry name" value="Porin chaperone SurA, peptide-binding domain"/>
    <property type="match status" value="1"/>
</dbReference>
<dbReference type="Pfam" id="PF00639">
    <property type="entry name" value="Rotamase"/>
    <property type="match status" value="1"/>
</dbReference>
<reference evidence="13 14" key="1">
    <citation type="journal article" date="2015" name="Genome Announc.">
        <title>Expanding the biotechnology potential of lactobacilli through comparative genomics of 213 strains and associated genera.</title>
        <authorList>
            <person name="Sun Z."/>
            <person name="Harris H.M."/>
            <person name="McCann A."/>
            <person name="Guo C."/>
            <person name="Argimon S."/>
            <person name="Zhang W."/>
            <person name="Yang X."/>
            <person name="Jeffery I.B."/>
            <person name="Cooney J.C."/>
            <person name="Kagawa T.F."/>
            <person name="Liu W."/>
            <person name="Song Y."/>
            <person name="Salvetti E."/>
            <person name="Wrobel A."/>
            <person name="Rasinkangas P."/>
            <person name="Parkhill J."/>
            <person name="Rea M.C."/>
            <person name="O'Sullivan O."/>
            <person name="Ritari J."/>
            <person name="Douillard F.P."/>
            <person name="Paul Ross R."/>
            <person name="Yang R."/>
            <person name="Briner A.E."/>
            <person name="Felis G.E."/>
            <person name="de Vos W.M."/>
            <person name="Barrangou R."/>
            <person name="Klaenhammer T.R."/>
            <person name="Caufield P.W."/>
            <person name="Cui Y."/>
            <person name="Zhang H."/>
            <person name="O'Toole P.W."/>
        </authorList>
    </citation>
    <scope>NUCLEOTIDE SEQUENCE [LARGE SCALE GENOMIC DNA]</scope>
    <source>
        <strain evidence="13 14">DSM 22698</strain>
    </source>
</reference>
<dbReference type="EMBL" id="AYZK01000001">
    <property type="protein sequence ID" value="KRM87967.1"/>
    <property type="molecule type" value="Genomic_DNA"/>
</dbReference>
<dbReference type="GO" id="GO:0006457">
    <property type="term" value="P:protein folding"/>
    <property type="evidence" value="ECO:0007669"/>
    <property type="project" value="UniProtKB-UniRule"/>
</dbReference>
<dbReference type="Gene3D" id="3.10.50.40">
    <property type="match status" value="1"/>
</dbReference>
<dbReference type="InterPro" id="IPR027304">
    <property type="entry name" value="Trigger_fact/SurA_dom_sf"/>
</dbReference>
<keyword evidence="4 11" id="KW-1003">Cell membrane</keyword>
<organism evidence="13 14">
    <name type="scientific">Lacticaseibacillus thailandensis DSM 22698 = JCM 13996</name>
    <dbReference type="NCBI Taxonomy" id="1423810"/>
    <lineage>
        <taxon>Bacteria</taxon>
        <taxon>Bacillati</taxon>
        <taxon>Bacillota</taxon>
        <taxon>Bacilli</taxon>
        <taxon>Lactobacillales</taxon>
        <taxon>Lactobacillaceae</taxon>
        <taxon>Lacticaseibacillus</taxon>
    </lineage>
</organism>
<gene>
    <name evidence="11" type="primary">prsA</name>
    <name evidence="13" type="ORF">FD19_GL000249</name>
</gene>
<dbReference type="InterPro" id="IPR046357">
    <property type="entry name" value="PPIase_dom_sf"/>
</dbReference>
<evidence type="ECO:0000256" key="9">
    <source>
        <dbReference type="ARBA" id="ARBA00023235"/>
    </source>
</evidence>
<comment type="similarity">
    <text evidence="3 11">Belongs to the PrsA family.</text>
</comment>
<keyword evidence="9 11" id="KW-0413">Isomerase</keyword>
<dbReference type="PROSITE" id="PS51257">
    <property type="entry name" value="PROKAR_LIPOPROTEIN"/>
    <property type="match status" value="1"/>
</dbReference>
<evidence type="ECO:0000256" key="7">
    <source>
        <dbReference type="ARBA" id="ARBA00023136"/>
    </source>
</evidence>
<evidence type="ECO:0000256" key="10">
    <source>
        <dbReference type="ARBA" id="ARBA00023288"/>
    </source>
</evidence>
<evidence type="ECO:0000259" key="12">
    <source>
        <dbReference type="PROSITE" id="PS50198"/>
    </source>
</evidence>
<evidence type="ECO:0000256" key="11">
    <source>
        <dbReference type="HAMAP-Rule" id="MF_01145"/>
    </source>
</evidence>
<feature type="domain" description="PpiC" evidence="12">
    <location>
        <begin position="150"/>
        <end position="248"/>
    </location>
</feature>
<dbReference type="EC" id="5.2.1.8" evidence="11"/>
<comment type="catalytic activity">
    <reaction evidence="1 11">
        <text>[protein]-peptidylproline (omega=180) = [protein]-peptidylproline (omega=0)</text>
        <dbReference type="Rhea" id="RHEA:16237"/>
        <dbReference type="Rhea" id="RHEA-COMP:10747"/>
        <dbReference type="Rhea" id="RHEA-COMP:10748"/>
        <dbReference type="ChEBI" id="CHEBI:83833"/>
        <dbReference type="ChEBI" id="CHEBI:83834"/>
        <dbReference type="EC" id="5.2.1.8"/>
    </reaction>
</comment>
<keyword evidence="5 11" id="KW-0732">Signal</keyword>
<dbReference type="HAMAP" id="MF_01145">
    <property type="entry name" value="Foldase_PrsA"/>
    <property type="match status" value="1"/>
</dbReference>
<dbReference type="AlphaFoldDB" id="A0A0R2C7W0"/>
<dbReference type="STRING" id="1423810.FD19_GL000249"/>
<dbReference type="PANTHER" id="PTHR47245">
    <property type="entry name" value="PEPTIDYLPROLYL ISOMERASE"/>
    <property type="match status" value="1"/>
</dbReference>
<keyword evidence="10 11" id="KW-0449">Lipoprotein</keyword>
<dbReference type="PROSITE" id="PS50198">
    <property type="entry name" value="PPIC_PPIASE_2"/>
    <property type="match status" value="1"/>
</dbReference>
<evidence type="ECO:0000256" key="4">
    <source>
        <dbReference type="ARBA" id="ARBA00022475"/>
    </source>
</evidence>
<evidence type="ECO:0000256" key="6">
    <source>
        <dbReference type="ARBA" id="ARBA00023110"/>
    </source>
</evidence>
<evidence type="ECO:0000256" key="5">
    <source>
        <dbReference type="ARBA" id="ARBA00022729"/>
    </source>
</evidence>
<dbReference type="SUPFAM" id="SSF109998">
    <property type="entry name" value="Triger factor/SurA peptide-binding domain-like"/>
    <property type="match status" value="1"/>
</dbReference>
<dbReference type="InterPro" id="IPR023059">
    <property type="entry name" value="Foldase_PrsA"/>
</dbReference>
<dbReference type="GO" id="GO:0003755">
    <property type="term" value="F:peptidyl-prolyl cis-trans isomerase activity"/>
    <property type="evidence" value="ECO:0007669"/>
    <property type="project" value="UniProtKB-UniRule"/>
</dbReference>
<comment type="subcellular location">
    <subcellularLocation>
        <location evidence="2 11">Cell membrane</location>
        <topology evidence="2 11">Lipid-anchor</topology>
    </subcellularLocation>
</comment>
<dbReference type="InterPro" id="IPR050245">
    <property type="entry name" value="PrsA_foldase"/>
</dbReference>